<dbReference type="InterPro" id="IPR011006">
    <property type="entry name" value="CheY-like_superfamily"/>
</dbReference>
<accession>B1ZMA2</accession>
<keyword evidence="5" id="KW-1185">Reference proteome</keyword>
<dbReference type="InterPro" id="IPR050595">
    <property type="entry name" value="Bact_response_regulator"/>
</dbReference>
<dbReference type="InterPro" id="IPR001789">
    <property type="entry name" value="Sig_transdc_resp-reg_receiver"/>
</dbReference>
<keyword evidence="1 2" id="KW-0597">Phosphoprotein</keyword>
<feature type="domain" description="Response regulatory" evidence="3">
    <location>
        <begin position="14"/>
        <end position="130"/>
    </location>
</feature>
<dbReference type="eggNOG" id="COG0784">
    <property type="taxonomic scope" value="Bacteria"/>
</dbReference>
<dbReference type="Proteomes" id="UP000007013">
    <property type="component" value="Chromosome"/>
</dbReference>
<protein>
    <submittedName>
        <fullName evidence="4">Response regulator receiver protein</fullName>
    </submittedName>
</protein>
<name>B1ZMA2_OPITP</name>
<organism evidence="4 5">
    <name type="scientific">Opitutus terrae (strain DSM 11246 / JCM 15787 / PB90-1)</name>
    <dbReference type="NCBI Taxonomy" id="452637"/>
    <lineage>
        <taxon>Bacteria</taxon>
        <taxon>Pseudomonadati</taxon>
        <taxon>Verrucomicrobiota</taxon>
        <taxon>Opitutia</taxon>
        <taxon>Opitutales</taxon>
        <taxon>Opitutaceae</taxon>
        <taxon>Opitutus</taxon>
    </lineage>
</organism>
<evidence type="ECO:0000259" key="3">
    <source>
        <dbReference type="PROSITE" id="PS50110"/>
    </source>
</evidence>
<dbReference type="STRING" id="452637.Oter_0064"/>
<dbReference type="SUPFAM" id="SSF52172">
    <property type="entry name" value="CheY-like"/>
    <property type="match status" value="1"/>
</dbReference>
<reference evidence="4 5" key="1">
    <citation type="journal article" date="2011" name="J. Bacteriol.">
        <title>Genome sequence of the verrucomicrobium Opitutus terrae PB90-1, an abundant inhabitant of rice paddy soil ecosystems.</title>
        <authorList>
            <person name="van Passel M.W."/>
            <person name="Kant R."/>
            <person name="Palva A."/>
            <person name="Copeland A."/>
            <person name="Lucas S."/>
            <person name="Lapidus A."/>
            <person name="Glavina del Rio T."/>
            <person name="Pitluck S."/>
            <person name="Goltsman E."/>
            <person name="Clum A."/>
            <person name="Sun H."/>
            <person name="Schmutz J."/>
            <person name="Larimer F.W."/>
            <person name="Land M.L."/>
            <person name="Hauser L."/>
            <person name="Kyrpides N."/>
            <person name="Mikhailova N."/>
            <person name="Richardson P.P."/>
            <person name="Janssen P.H."/>
            <person name="de Vos W.M."/>
            <person name="Smidt H."/>
        </authorList>
    </citation>
    <scope>NUCLEOTIDE SEQUENCE [LARGE SCALE GENOMIC DNA]</scope>
    <source>
        <strain evidence="5">DSM 11246 / JCM 15787 / PB90-1</strain>
    </source>
</reference>
<proteinExistence type="predicted"/>
<dbReference type="PANTHER" id="PTHR44591">
    <property type="entry name" value="STRESS RESPONSE REGULATOR PROTEIN 1"/>
    <property type="match status" value="1"/>
</dbReference>
<dbReference type="OrthoDB" id="194442at2"/>
<evidence type="ECO:0000256" key="2">
    <source>
        <dbReference type="PROSITE-ProRule" id="PRU00169"/>
    </source>
</evidence>
<dbReference type="Pfam" id="PF00072">
    <property type="entry name" value="Response_reg"/>
    <property type="match status" value="1"/>
</dbReference>
<dbReference type="PANTHER" id="PTHR44591:SF3">
    <property type="entry name" value="RESPONSE REGULATORY DOMAIN-CONTAINING PROTEIN"/>
    <property type="match status" value="1"/>
</dbReference>
<feature type="modified residue" description="4-aspartylphosphate" evidence="2">
    <location>
        <position position="65"/>
    </location>
</feature>
<evidence type="ECO:0000313" key="4">
    <source>
        <dbReference type="EMBL" id="ACB73355.1"/>
    </source>
</evidence>
<evidence type="ECO:0000313" key="5">
    <source>
        <dbReference type="Proteomes" id="UP000007013"/>
    </source>
</evidence>
<dbReference type="SMART" id="SM00448">
    <property type="entry name" value="REC"/>
    <property type="match status" value="1"/>
</dbReference>
<dbReference type="CDD" id="cd17546">
    <property type="entry name" value="REC_hyHK_CKI1_RcsC-like"/>
    <property type="match status" value="1"/>
</dbReference>
<sequence>MLQPELDSPKKSLRILYADDMRELREVARIALTRDGHTVECVGDGQQALELLAANPDGYDLVITDHHMPHVNGIELVTQLREMPYHGKVLIFCSELSSAVNETYQRLKVDRILYKPVFPSELRQVLVDLFQPVSCST</sequence>
<dbReference type="PROSITE" id="PS50110">
    <property type="entry name" value="RESPONSE_REGULATORY"/>
    <property type="match status" value="1"/>
</dbReference>
<evidence type="ECO:0000256" key="1">
    <source>
        <dbReference type="ARBA" id="ARBA00022553"/>
    </source>
</evidence>
<dbReference type="EMBL" id="CP001032">
    <property type="protein sequence ID" value="ACB73355.1"/>
    <property type="molecule type" value="Genomic_DNA"/>
</dbReference>
<dbReference type="GO" id="GO:0000160">
    <property type="term" value="P:phosphorelay signal transduction system"/>
    <property type="evidence" value="ECO:0007669"/>
    <property type="project" value="InterPro"/>
</dbReference>
<dbReference type="KEGG" id="ote:Oter_0064"/>
<dbReference type="RefSeq" id="WP_012372893.1">
    <property type="nucleotide sequence ID" value="NC_010571.1"/>
</dbReference>
<dbReference type="HOGENOM" id="CLU_000445_69_12_0"/>
<dbReference type="AlphaFoldDB" id="B1ZMA2"/>
<dbReference type="Gene3D" id="3.40.50.2300">
    <property type="match status" value="1"/>
</dbReference>
<gene>
    <name evidence="4" type="ordered locus">Oter_0064</name>
</gene>